<feature type="transmembrane region" description="Helical" evidence="1">
    <location>
        <begin position="85"/>
        <end position="105"/>
    </location>
</feature>
<reference evidence="2" key="1">
    <citation type="submission" date="2022-09" db="EMBL/GenBank/DDBJ databases">
        <title>Complete Genomes of Fervidibacillus albus and Fervidibacillus halotolerans isolated from tidal flat sediments.</title>
        <authorList>
            <person name="Kwon K.K."/>
            <person name="Yang S.-H."/>
            <person name="Park M.J."/>
            <person name="Oh H.-M."/>
        </authorList>
    </citation>
    <scope>NUCLEOTIDE SEQUENCE</scope>
    <source>
        <strain evidence="2">MEBiC13591</strain>
    </source>
</reference>
<feature type="transmembrane region" description="Helical" evidence="1">
    <location>
        <begin position="112"/>
        <end position="134"/>
    </location>
</feature>
<keyword evidence="3" id="KW-1185">Reference proteome</keyword>
<keyword evidence="1" id="KW-0472">Membrane</keyword>
<feature type="transmembrane region" description="Helical" evidence="1">
    <location>
        <begin position="60"/>
        <end position="79"/>
    </location>
</feature>
<accession>A0A9E8LT82</accession>
<dbReference type="PIRSF" id="PIRSF009160">
    <property type="entry name" value="UCP009160"/>
    <property type="match status" value="1"/>
</dbReference>
<evidence type="ECO:0000256" key="1">
    <source>
        <dbReference type="SAM" id="Phobius"/>
    </source>
</evidence>
<proteinExistence type="predicted"/>
<dbReference type="EMBL" id="CP106878">
    <property type="protein sequence ID" value="WAA09188.1"/>
    <property type="molecule type" value="Genomic_DNA"/>
</dbReference>
<protein>
    <submittedName>
        <fullName evidence="2">Bax inhibitor-1/YccA family protein</fullName>
    </submittedName>
</protein>
<name>A0A9E8LT82_9BACI</name>
<dbReference type="InterPro" id="IPR010539">
    <property type="entry name" value="BaxI_1-like"/>
</dbReference>
<dbReference type="RefSeq" id="WP_275416970.1">
    <property type="nucleotide sequence ID" value="NZ_CP106878.1"/>
</dbReference>
<dbReference type="Proteomes" id="UP001164718">
    <property type="component" value="Chromosome"/>
</dbReference>
<feature type="transmembrane region" description="Helical" evidence="1">
    <location>
        <begin position="146"/>
        <end position="167"/>
    </location>
</feature>
<dbReference type="AlphaFoldDB" id="A0A9E8LT82"/>
<dbReference type="KEGG" id="faf:OE104_11445"/>
<keyword evidence="1" id="KW-1133">Transmembrane helix</keyword>
<organism evidence="2 3">
    <name type="scientific">Fervidibacillus albus</name>
    <dbReference type="NCBI Taxonomy" id="2980026"/>
    <lineage>
        <taxon>Bacteria</taxon>
        <taxon>Bacillati</taxon>
        <taxon>Bacillota</taxon>
        <taxon>Bacilli</taxon>
        <taxon>Bacillales</taxon>
        <taxon>Bacillaceae</taxon>
        <taxon>Fervidibacillus</taxon>
    </lineage>
</organism>
<gene>
    <name evidence="2" type="ORF">OE104_11445</name>
</gene>
<feature type="transmembrane region" description="Helical" evidence="1">
    <location>
        <begin position="217"/>
        <end position="238"/>
    </location>
</feature>
<sequence>MRSGNPSLRENTFDHYRGLAQHEQMTIQGTVNKTFLLLLLVFVSATFTWYRYFSGEDVSIYLIIGAIGGFLIALVTTFWKSAAPITSSLYALLEGLFIGGISAIYESEFQGITVLAVTLTFSVLFGLLLAYKFGFIQVTQNFRLGVFAATIGILLAYLINIILYFFGLSIPFLHDSGPIGILISIFIVIIAALNLVLDFDFIEQGANMGVPKYMEWYGAFGLIVTLVWLYLEILRLLAKVMSKRS</sequence>
<dbReference type="PANTHER" id="PTHR41282:SF1">
    <property type="entry name" value="CONSERVED TRANSMEMBRANE PROTEIN-RELATED"/>
    <property type="match status" value="1"/>
</dbReference>
<feature type="transmembrane region" description="Helical" evidence="1">
    <location>
        <begin position="35"/>
        <end position="53"/>
    </location>
</feature>
<evidence type="ECO:0000313" key="3">
    <source>
        <dbReference type="Proteomes" id="UP001164718"/>
    </source>
</evidence>
<dbReference type="Pfam" id="PF12811">
    <property type="entry name" value="BaxI_1"/>
    <property type="match status" value="1"/>
</dbReference>
<dbReference type="PANTHER" id="PTHR41282">
    <property type="entry name" value="CONSERVED TRANSMEMBRANE PROTEIN-RELATED"/>
    <property type="match status" value="1"/>
</dbReference>
<feature type="transmembrane region" description="Helical" evidence="1">
    <location>
        <begin position="179"/>
        <end position="197"/>
    </location>
</feature>
<keyword evidence="1" id="KW-0812">Transmembrane</keyword>
<evidence type="ECO:0000313" key="2">
    <source>
        <dbReference type="EMBL" id="WAA09188.1"/>
    </source>
</evidence>